<organism evidence="2 3">
    <name type="scientific">Camelina sativa</name>
    <name type="common">False flax</name>
    <name type="synonym">Myagrum sativum</name>
    <dbReference type="NCBI Taxonomy" id="90675"/>
    <lineage>
        <taxon>Eukaryota</taxon>
        <taxon>Viridiplantae</taxon>
        <taxon>Streptophyta</taxon>
        <taxon>Embryophyta</taxon>
        <taxon>Tracheophyta</taxon>
        <taxon>Spermatophyta</taxon>
        <taxon>Magnoliopsida</taxon>
        <taxon>eudicotyledons</taxon>
        <taxon>Gunneridae</taxon>
        <taxon>Pentapetalae</taxon>
        <taxon>rosids</taxon>
        <taxon>malvids</taxon>
        <taxon>Brassicales</taxon>
        <taxon>Brassicaceae</taxon>
        <taxon>Camelineae</taxon>
        <taxon>Camelina</taxon>
    </lineage>
</organism>
<proteinExistence type="predicted"/>
<feature type="region of interest" description="Disordered" evidence="1">
    <location>
        <begin position="1"/>
        <end position="86"/>
    </location>
</feature>
<feature type="compositionally biased region" description="Basic and acidic residues" evidence="1">
    <location>
        <begin position="116"/>
        <end position="131"/>
    </location>
</feature>
<feature type="compositionally biased region" description="Basic and acidic residues" evidence="1">
    <location>
        <begin position="394"/>
        <end position="404"/>
    </location>
</feature>
<reference evidence="2" key="1">
    <citation type="journal article" date="2014" name="Nat. Commun.">
        <title>The emerging biofuel crop Camelina sativa retains a highly undifferentiated hexaploid genome structure.</title>
        <authorList>
            <person name="Kagale S."/>
            <person name="Koh C."/>
            <person name="Nixon J."/>
            <person name="Bollina V."/>
            <person name="Clarke W.E."/>
            <person name="Tuteja R."/>
            <person name="Spillane C."/>
            <person name="Robinson S.J."/>
            <person name="Links M.G."/>
            <person name="Clarke C."/>
            <person name="Higgins E.E."/>
            <person name="Huebert T."/>
            <person name="Sharpe A.G."/>
            <person name="Parkin I.A."/>
        </authorList>
    </citation>
    <scope>NUCLEOTIDE SEQUENCE [LARGE SCALE GENOMIC DNA]</scope>
    <source>
        <strain evidence="2">cv. DH55</strain>
    </source>
</reference>
<feature type="compositionally biased region" description="Polar residues" evidence="1">
    <location>
        <begin position="372"/>
        <end position="386"/>
    </location>
</feature>
<accession>A0ABM0UFK4</accession>
<evidence type="ECO:0000313" key="3">
    <source>
        <dbReference type="RefSeq" id="XP_010440419.1"/>
    </source>
</evidence>
<dbReference type="RefSeq" id="XP_010440419.1">
    <property type="nucleotide sequence ID" value="XM_010442117.2"/>
</dbReference>
<feature type="region of interest" description="Disordered" evidence="1">
    <location>
        <begin position="321"/>
        <end position="419"/>
    </location>
</feature>
<feature type="region of interest" description="Disordered" evidence="1">
    <location>
        <begin position="114"/>
        <end position="221"/>
    </location>
</feature>
<feature type="compositionally biased region" description="Basic and acidic residues" evidence="1">
    <location>
        <begin position="201"/>
        <end position="221"/>
    </location>
</feature>
<name>A0ABM0UFK4_CAMSA</name>
<feature type="compositionally biased region" description="Basic and acidic residues" evidence="1">
    <location>
        <begin position="43"/>
        <end position="55"/>
    </location>
</feature>
<sequence>MGNTNATAILTEEESSKLGSNGMSPFGSVSVETTQDQVFLAGEGKHGDEEKESSKLETNGMSLLDSVSVETQDQVAGEGKDGDKKIDSSKLETKVMSLLDSVSVETVQDQLFISGEGKDVDKEKESSKLETNEISPWDSVETTQEHMFLASEEIDGDTEKESSKLETNGMSPLDSISVDTRQDQLFLAGEVKDGDGDEEKESLPEETEPHSKDSVDESKVKNFKEEIDQSGLESFVMETDEKLQKQTSVAEGFETLSQATEVEEFSVIGTQRVVRNSRESDIEEKLCVIDEMVFESASFIEPVGTEENMVNESLDEIVHSEEVANRDQETGMEQRTGRQGFPESEPQEILNVDYRVVHDEEVADEEKADKAISNSKPGSQESNAIQETDLGVSMEDKDKRESSLKRMSRCRSLPVSQNSRSIGDSLVQQLVSEVAFPSRNKMGLEKANTSETLLISCVESNKAQETTESNEMRAPSFGHDRRIEARSDELTEKNPLICEDKTEIYEATIDVEEKTVMLKRSDSVKSRGMEMSLGSLKKHNDSFKETKGSEDNLVDIKASSGSMKGIVRKRSKSSVLGTCLCCTTAMN</sequence>
<dbReference type="Proteomes" id="UP000694864">
    <property type="component" value="Chromosome 11"/>
</dbReference>
<feature type="compositionally biased region" description="Basic and acidic residues" evidence="1">
    <location>
        <begin position="355"/>
        <end position="370"/>
    </location>
</feature>
<evidence type="ECO:0000256" key="1">
    <source>
        <dbReference type="SAM" id="MobiDB-lite"/>
    </source>
</evidence>
<dbReference type="GeneID" id="104723725"/>
<gene>
    <name evidence="3" type="primary">LOC104723725</name>
</gene>
<evidence type="ECO:0000313" key="2">
    <source>
        <dbReference type="Proteomes" id="UP000694864"/>
    </source>
</evidence>
<keyword evidence="2" id="KW-1185">Reference proteome</keyword>
<protein>
    <submittedName>
        <fullName evidence="3">Uncharacterized protein LOC104723725</fullName>
    </submittedName>
</protein>
<reference evidence="3" key="2">
    <citation type="submission" date="2025-08" db="UniProtKB">
        <authorList>
            <consortium name="RefSeq"/>
        </authorList>
    </citation>
    <scope>IDENTIFICATION</scope>
    <source>
        <tissue evidence="3">Leaf</tissue>
    </source>
</reference>